<dbReference type="GO" id="GO:0005886">
    <property type="term" value="C:plasma membrane"/>
    <property type="evidence" value="ECO:0007669"/>
    <property type="project" value="UniProtKB-SubCell"/>
</dbReference>
<keyword evidence="5 6" id="KW-0472">Membrane</keyword>
<dbReference type="AlphaFoldDB" id="A0A853AJN9"/>
<proteinExistence type="predicted"/>
<keyword evidence="2" id="KW-1003">Cell membrane</keyword>
<keyword evidence="4 6" id="KW-1133">Transmembrane helix</keyword>
<dbReference type="InterPro" id="IPR027379">
    <property type="entry name" value="CLS_N"/>
</dbReference>
<protein>
    <recommendedName>
        <fullName evidence="7">Cardiolipin synthase N-terminal domain-containing protein</fullName>
    </recommendedName>
</protein>
<organism evidence="8 9">
    <name type="scientific">Saccharopolyspora hordei</name>
    <dbReference type="NCBI Taxonomy" id="1838"/>
    <lineage>
        <taxon>Bacteria</taxon>
        <taxon>Bacillati</taxon>
        <taxon>Actinomycetota</taxon>
        <taxon>Actinomycetes</taxon>
        <taxon>Pseudonocardiales</taxon>
        <taxon>Pseudonocardiaceae</taxon>
        <taxon>Saccharopolyspora</taxon>
    </lineage>
</organism>
<evidence type="ECO:0000256" key="4">
    <source>
        <dbReference type="ARBA" id="ARBA00022989"/>
    </source>
</evidence>
<dbReference type="Proteomes" id="UP000587002">
    <property type="component" value="Unassembled WGS sequence"/>
</dbReference>
<evidence type="ECO:0000256" key="3">
    <source>
        <dbReference type="ARBA" id="ARBA00022692"/>
    </source>
</evidence>
<dbReference type="RefSeq" id="WP_179722490.1">
    <property type="nucleotide sequence ID" value="NZ_BAABFH010000001.1"/>
</dbReference>
<comment type="subcellular location">
    <subcellularLocation>
        <location evidence="1">Cell membrane</location>
        <topology evidence="1">Multi-pass membrane protein</topology>
    </subcellularLocation>
</comment>
<feature type="domain" description="Cardiolipin synthase N-terminal" evidence="7">
    <location>
        <begin position="34"/>
        <end position="76"/>
    </location>
</feature>
<evidence type="ECO:0000313" key="9">
    <source>
        <dbReference type="Proteomes" id="UP000587002"/>
    </source>
</evidence>
<comment type="caution">
    <text evidence="8">The sequence shown here is derived from an EMBL/GenBank/DDBJ whole genome shotgun (WGS) entry which is preliminary data.</text>
</comment>
<keyword evidence="9" id="KW-1185">Reference proteome</keyword>
<accession>A0A853AJN9</accession>
<evidence type="ECO:0000256" key="6">
    <source>
        <dbReference type="SAM" id="Phobius"/>
    </source>
</evidence>
<evidence type="ECO:0000256" key="5">
    <source>
        <dbReference type="ARBA" id="ARBA00023136"/>
    </source>
</evidence>
<feature type="transmembrane region" description="Helical" evidence="6">
    <location>
        <begin position="20"/>
        <end position="42"/>
    </location>
</feature>
<gene>
    <name evidence="8" type="ORF">HNR68_003504</name>
</gene>
<reference evidence="8 9" key="1">
    <citation type="submission" date="2020-07" db="EMBL/GenBank/DDBJ databases">
        <title>Sequencing the genomes of 1000 actinobacteria strains.</title>
        <authorList>
            <person name="Klenk H.-P."/>
        </authorList>
    </citation>
    <scope>NUCLEOTIDE SEQUENCE [LARGE SCALE GENOMIC DNA]</scope>
    <source>
        <strain evidence="8 9">DSM 44065</strain>
    </source>
</reference>
<dbReference type="EMBL" id="JACCFJ010000001">
    <property type="protein sequence ID" value="NYI84874.1"/>
    <property type="molecule type" value="Genomic_DNA"/>
</dbReference>
<evidence type="ECO:0000256" key="1">
    <source>
        <dbReference type="ARBA" id="ARBA00004651"/>
    </source>
</evidence>
<dbReference type="Pfam" id="PF13396">
    <property type="entry name" value="PLDc_N"/>
    <property type="match status" value="1"/>
</dbReference>
<evidence type="ECO:0000313" key="8">
    <source>
        <dbReference type="EMBL" id="NYI84874.1"/>
    </source>
</evidence>
<keyword evidence="3 6" id="KW-0812">Transmembrane</keyword>
<feature type="transmembrane region" description="Helical" evidence="6">
    <location>
        <begin position="54"/>
        <end position="74"/>
    </location>
</feature>
<name>A0A853AJN9_9PSEU</name>
<evidence type="ECO:0000256" key="2">
    <source>
        <dbReference type="ARBA" id="ARBA00022475"/>
    </source>
</evidence>
<evidence type="ECO:0000259" key="7">
    <source>
        <dbReference type="Pfam" id="PF13396"/>
    </source>
</evidence>
<sequence length="83" mass="8759">MHAWVQQASLAVGDEIAVPVLAALVVLPLVAYLALLIGAVISILGSPQTFGMKVVWIVFVCVAPFLGSALWFLVGRANARRTA</sequence>